<sequence>MHEYMAVFVRTVAAFLMLIVIARILGKQLLSNMTFHDFATGITLGAIAANLAFNPKLSFGPLLLSLVVFTAISFGISTLSIRSRKARKWITGSPTVLIEGGKILEENMKHVKYSLDSLIQALRERDIFDLGEVEYAVLENNGKVSVLKKPPFRTVTRMDMHMKRPSSSSFPVELIMDGQLIDNNLDNDGVSIRWLESELEKRDKRIADVFYAVISTNGKLILDFYKDNLKQPVDKEQ</sequence>
<comment type="caution">
    <text evidence="10">The sequence shown here is derived from an EMBL/GenBank/DDBJ whole genome shotgun (WGS) entry which is preliminary data.</text>
</comment>
<feature type="domain" description="YetF C-terminal" evidence="8">
    <location>
        <begin position="82"/>
        <end position="213"/>
    </location>
</feature>
<dbReference type="Proteomes" id="UP000282311">
    <property type="component" value="Unassembled WGS sequence"/>
</dbReference>
<keyword evidence="3" id="KW-1003">Cell membrane</keyword>
<keyword evidence="11" id="KW-1185">Reference proteome</keyword>
<organism evidence="10 11">
    <name type="scientific">Paenibacillus ginsengarvi</name>
    <dbReference type="NCBI Taxonomy" id="400777"/>
    <lineage>
        <taxon>Bacteria</taxon>
        <taxon>Bacillati</taxon>
        <taxon>Bacillota</taxon>
        <taxon>Bacilli</taxon>
        <taxon>Bacillales</taxon>
        <taxon>Paenibacillaceae</taxon>
        <taxon>Paenibacillus</taxon>
    </lineage>
</organism>
<dbReference type="AlphaFoldDB" id="A0A3B0CFE8"/>
<protein>
    <submittedName>
        <fullName evidence="10">DUF421 domain-containing protein</fullName>
    </submittedName>
</protein>
<dbReference type="InterPro" id="IPR023090">
    <property type="entry name" value="UPF0702_alpha/beta_dom_sf"/>
</dbReference>
<keyword evidence="4 7" id="KW-0812">Transmembrane</keyword>
<dbReference type="Pfam" id="PF04239">
    <property type="entry name" value="DUF421"/>
    <property type="match status" value="1"/>
</dbReference>
<reference evidence="10 11" key="1">
    <citation type="journal article" date="2007" name="Int. J. Syst. Evol. Microbiol.">
        <title>Paenibacillus ginsengarvi sp. nov., isolated from soil from ginseng cultivation.</title>
        <authorList>
            <person name="Yoon M.H."/>
            <person name="Ten L.N."/>
            <person name="Im W.T."/>
        </authorList>
    </citation>
    <scope>NUCLEOTIDE SEQUENCE [LARGE SCALE GENOMIC DNA]</scope>
    <source>
        <strain evidence="10 11">KCTC 13059</strain>
    </source>
</reference>
<dbReference type="OrthoDB" id="9778331at2"/>
<evidence type="ECO:0000259" key="9">
    <source>
        <dbReference type="Pfam" id="PF20730"/>
    </source>
</evidence>
<dbReference type="EMBL" id="RBAH01000008">
    <property type="protein sequence ID" value="RKN84333.1"/>
    <property type="molecule type" value="Genomic_DNA"/>
</dbReference>
<comment type="subcellular location">
    <subcellularLocation>
        <location evidence="1">Cell membrane</location>
        <topology evidence="1">Multi-pass membrane protein</topology>
    </subcellularLocation>
</comment>
<evidence type="ECO:0000256" key="2">
    <source>
        <dbReference type="ARBA" id="ARBA00006448"/>
    </source>
</evidence>
<feature type="domain" description="YetF-like N-terminal transmembrane" evidence="9">
    <location>
        <begin position="4"/>
        <end position="74"/>
    </location>
</feature>
<evidence type="ECO:0000256" key="6">
    <source>
        <dbReference type="ARBA" id="ARBA00023136"/>
    </source>
</evidence>
<evidence type="ECO:0000256" key="1">
    <source>
        <dbReference type="ARBA" id="ARBA00004651"/>
    </source>
</evidence>
<evidence type="ECO:0000256" key="3">
    <source>
        <dbReference type="ARBA" id="ARBA00022475"/>
    </source>
</evidence>
<comment type="similarity">
    <text evidence="2">Belongs to the UPF0702 family.</text>
</comment>
<dbReference type="PANTHER" id="PTHR34582:SF7">
    <property type="entry name" value="UPF0702 TRANSMEMBRANE PROTEIN YDFS"/>
    <property type="match status" value="1"/>
</dbReference>
<feature type="transmembrane region" description="Helical" evidence="7">
    <location>
        <begin position="59"/>
        <end position="81"/>
    </location>
</feature>
<name>A0A3B0CFE8_9BACL</name>
<dbReference type="GO" id="GO:0005886">
    <property type="term" value="C:plasma membrane"/>
    <property type="evidence" value="ECO:0007669"/>
    <property type="project" value="UniProtKB-SubCell"/>
</dbReference>
<evidence type="ECO:0000259" key="8">
    <source>
        <dbReference type="Pfam" id="PF04239"/>
    </source>
</evidence>
<dbReference type="InterPro" id="IPR048454">
    <property type="entry name" value="YetF_N"/>
</dbReference>
<dbReference type="InterPro" id="IPR007353">
    <property type="entry name" value="DUF421"/>
</dbReference>
<gene>
    <name evidence="10" type="ORF">D7M11_12620</name>
</gene>
<keyword evidence="5 7" id="KW-1133">Transmembrane helix</keyword>
<dbReference type="Gene3D" id="3.30.240.20">
    <property type="entry name" value="bsu07140 like domains"/>
    <property type="match status" value="2"/>
</dbReference>
<dbReference type="Pfam" id="PF20730">
    <property type="entry name" value="YetF_N"/>
    <property type="match status" value="1"/>
</dbReference>
<evidence type="ECO:0000313" key="10">
    <source>
        <dbReference type="EMBL" id="RKN84333.1"/>
    </source>
</evidence>
<dbReference type="PANTHER" id="PTHR34582">
    <property type="entry name" value="UPF0702 TRANSMEMBRANE PROTEIN YCAP"/>
    <property type="match status" value="1"/>
</dbReference>
<feature type="transmembrane region" description="Helical" evidence="7">
    <location>
        <begin position="6"/>
        <end position="26"/>
    </location>
</feature>
<proteinExistence type="inferred from homology"/>
<accession>A0A3B0CFE8</accession>
<evidence type="ECO:0000313" key="11">
    <source>
        <dbReference type="Proteomes" id="UP000282311"/>
    </source>
</evidence>
<evidence type="ECO:0000256" key="4">
    <source>
        <dbReference type="ARBA" id="ARBA00022692"/>
    </source>
</evidence>
<keyword evidence="6 7" id="KW-0472">Membrane</keyword>
<evidence type="ECO:0000256" key="7">
    <source>
        <dbReference type="SAM" id="Phobius"/>
    </source>
</evidence>
<evidence type="ECO:0000256" key="5">
    <source>
        <dbReference type="ARBA" id="ARBA00022989"/>
    </source>
</evidence>